<keyword evidence="5" id="KW-0520">NAD</keyword>
<proteinExistence type="inferred from homology"/>
<name>A0A0E9NAE1_SAICN</name>
<comment type="caution">
    <text evidence="8">The sequence shown here is derived from an EMBL/GenBank/DDBJ whole genome shotgun (WGS) entry which is preliminary data.</text>
</comment>
<dbReference type="AlphaFoldDB" id="A0A0E9NAE1"/>
<dbReference type="Gene3D" id="3.20.170.30">
    <property type="match status" value="1"/>
</dbReference>
<dbReference type="STRING" id="698492.A0A0E9NAE1"/>
<evidence type="ECO:0000256" key="7">
    <source>
        <dbReference type="SAM" id="MobiDB-lite"/>
    </source>
</evidence>
<dbReference type="InterPro" id="IPR042080">
    <property type="entry name" value="RNA_2'-PTrans_N"/>
</dbReference>
<evidence type="ECO:0000256" key="3">
    <source>
        <dbReference type="ARBA" id="ARBA00012007"/>
    </source>
</evidence>
<dbReference type="OMA" id="RHGASQM"/>
<dbReference type="InterPro" id="IPR042081">
    <property type="entry name" value="RNA_2'-PTrans_C"/>
</dbReference>
<gene>
    <name evidence="8" type="ORF">G7K_0994-t1</name>
</gene>
<accession>A0A0E9NAE1</accession>
<evidence type="ECO:0000256" key="6">
    <source>
        <dbReference type="ARBA" id="ARBA00047949"/>
    </source>
</evidence>
<reference evidence="8 9" key="2">
    <citation type="journal article" date="2014" name="J. Gen. Appl. Microbiol.">
        <title>The early diverging ascomycetous budding yeast Saitoella complicata has three histone deacetylases belonging to the Clr6, Hos2, and Rpd3 lineages.</title>
        <authorList>
            <person name="Nishida H."/>
            <person name="Matsumoto T."/>
            <person name="Kondo S."/>
            <person name="Hamamoto M."/>
            <person name="Yoshikawa H."/>
        </authorList>
    </citation>
    <scope>NUCLEOTIDE SEQUENCE [LARGE SCALE GENOMIC DNA]</scope>
    <source>
        <strain evidence="8 9">NRRL Y-17804</strain>
    </source>
</reference>
<dbReference type="SUPFAM" id="SSF56399">
    <property type="entry name" value="ADP-ribosylation"/>
    <property type="match status" value="1"/>
</dbReference>
<evidence type="ECO:0000313" key="8">
    <source>
        <dbReference type="EMBL" id="GAO46773.1"/>
    </source>
</evidence>
<dbReference type="Pfam" id="PF01885">
    <property type="entry name" value="PTS_2-RNA"/>
    <property type="match status" value="1"/>
</dbReference>
<comment type="catalytic activity">
    <reaction evidence="6">
        <text>2'-phospho-[ligated tRNA] + NAD(+) = mature tRNA + ADP-alpha-D-ribose 1'',2''-cyclic phosphate + nicotinamide</text>
        <dbReference type="Rhea" id="RHEA:23324"/>
        <dbReference type="Rhea" id="RHEA-COMP:11106"/>
        <dbReference type="Rhea" id="RHEA-COMP:11107"/>
        <dbReference type="ChEBI" id="CHEBI:17154"/>
        <dbReference type="ChEBI" id="CHEBI:57540"/>
        <dbReference type="ChEBI" id="CHEBI:76596"/>
        <dbReference type="ChEBI" id="CHEBI:82883"/>
        <dbReference type="ChEBI" id="CHEBI:85027"/>
        <dbReference type="EC" id="2.7.1.160"/>
    </reaction>
</comment>
<dbReference type="EMBL" id="BACD03000005">
    <property type="protein sequence ID" value="GAO46773.1"/>
    <property type="molecule type" value="Genomic_DNA"/>
</dbReference>
<reference evidence="8 9" key="1">
    <citation type="journal article" date="2011" name="J. Gen. Appl. Microbiol.">
        <title>Draft genome sequencing of the enigmatic yeast Saitoella complicata.</title>
        <authorList>
            <person name="Nishida H."/>
            <person name="Hamamoto M."/>
            <person name="Sugiyama J."/>
        </authorList>
    </citation>
    <scope>NUCLEOTIDE SEQUENCE [LARGE SCALE GENOMIC DNA]</scope>
    <source>
        <strain evidence="8 9">NRRL Y-17804</strain>
    </source>
</reference>
<dbReference type="RefSeq" id="XP_019026976.1">
    <property type="nucleotide sequence ID" value="XM_019167253.1"/>
</dbReference>
<comment type="similarity">
    <text evidence="2">Belongs to the KptA/TPT1 family.</text>
</comment>
<evidence type="ECO:0000256" key="1">
    <source>
        <dbReference type="ARBA" id="ARBA00003343"/>
    </source>
</evidence>
<dbReference type="GO" id="GO:0000215">
    <property type="term" value="F:tRNA 2'-phosphotransferase activity"/>
    <property type="evidence" value="ECO:0007669"/>
    <property type="project" value="UniProtKB-EC"/>
</dbReference>
<reference evidence="8 9" key="3">
    <citation type="journal article" date="2015" name="Genome Announc.">
        <title>Draft Genome Sequence of the Archiascomycetous Yeast Saitoella complicata.</title>
        <authorList>
            <person name="Yamauchi K."/>
            <person name="Kondo S."/>
            <person name="Hamamoto M."/>
            <person name="Takahashi Y."/>
            <person name="Ogura Y."/>
            <person name="Hayashi T."/>
            <person name="Nishida H."/>
        </authorList>
    </citation>
    <scope>NUCLEOTIDE SEQUENCE [LARGE SCALE GENOMIC DNA]</scope>
    <source>
        <strain evidence="8 9">NRRL Y-17804</strain>
    </source>
</reference>
<dbReference type="GO" id="GO:0006388">
    <property type="term" value="P:tRNA splicing, via endonucleolytic cleavage and ligation"/>
    <property type="evidence" value="ECO:0007669"/>
    <property type="project" value="TreeGrafter"/>
</dbReference>
<sequence length="232" mass="25906">MASTAYTGPQQPQGDKKPRTRGGRGRPNDSPEVQLSKSLSYILRHGAAKEGLEMREDGYVILKDILARPKFKNVTFEEIQHIVETNDKKRYALLPPTDLQQSSPEGWMIRANQGHTLQVESLELSEITEPLPICVHGTTKKPWEAIKQEGLSKMKRNHIHLAVGKFGEEGVISGMRKSCTVFVYVDMKKALEAGIKFYQSANGVVLTEGNAEGKLSPEFFEKVEDDKGQLLL</sequence>
<evidence type="ECO:0000256" key="2">
    <source>
        <dbReference type="ARBA" id="ARBA00009836"/>
    </source>
</evidence>
<keyword evidence="4" id="KW-0808">Transferase</keyword>
<evidence type="ECO:0000256" key="5">
    <source>
        <dbReference type="ARBA" id="ARBA00023027"/>
    </source>
</evidence>
<protein>
    <recommendedName>
        <fullName evidence="3">2'-phosphotransferase</fullName>
        <ecNumber evidence="3">2.7.1.160</ecNumber>
    </recommendedName>
</protein>
<dbReference type="InterPro" id="IPR002745">
    <property type="entry name" value="Ptrans_KptA/Tpt1"/>
</dbReference>
<dbReference type="EC" id="2.7.1.160" evidence="3"/>
<dbReference type="Gene3D" id="1.10.10.970">
    <property type="entry name" value="RNA 2'-phosphotransferase, Tpt1/KptA family, N-terminal domain"/>
    <property type="match status" value="1"/>
</dbReference>
<feature type="region of interest" description="Disordered" evidence="7">
    <location>
        <begin position="1"/>
        <end position="34"/>
    </location>
</feature>
<dbReference type="PANTHER" id="PTHR12684">
    <property type="entry name" value="PUTATIVE PHOSPHOTRANSFERASE"/>
    <property type="match status" value="1"/>
</dbReference>
<dbReference type="Proteomes" id="UP000033140">
    <property type="component" value="Unassembled WGS sequence"/>
</dbReference>
<evidence type="ECO:0000313" key="9">
    <source>
        <dbReference type="Proteomes" id="UP000033140"/>
    </source>
</evidence>
<comment type="function">
    <text evidence="1">Catalyzes the last step of tRNA splicing, the transfer of the splice junction 2'-phosphate from ligated tRNA to NAD to produce ADP-ribose 1''-2'' cyclic phosphate.</text>
</comment>
<evidence type="ECO:0000256" key="4">
    <source>
        <dbReference type="ARBA" id="ARBA00022679"/>
    </source>
</evidence>
<organism evidence="8 9">
    <name type="scientific">Saitoella complicata (strain BCRC 22490 / CBS 7301 / JCM 7358 / NBRC 10748 / NRRL Y-17804)</name>
    <dbReference type="NCBI Taxonomy" id="698492"/>
    <lineage>
        <taxon>Eukaryota</taxon>
        <taxon>Fungi</taxon>
        <taxon>Dikarya</taxon>
        <taxon>Ascomycota</taxon>
        <taxon>Taphrinomycotina</taxon>
        <taxon>Taphrinomycotina incertae sedis</taxon>
        <taxon>Saitoella</taxon>
    </lineage>
</organism>
<keyword evidence="9" id="KW-1185">Reference proteome</keyword>
<feature type="compositionally biased region" description="Polar residues" evidence="7">
    <location>
        <begin position="1"/>
        <end position="13"/>
    </location>
</feature>
<dbReference type="PANTHER" id="PTHR12684:SF2">
    <property type="entry name" value="TRNA 2'-PHOSPHOTRANSFERASE 1"/>
    <property type="match status" value="1"/>
</dbReference>
<dbReference type="OrthoDB" id="419694at2759"/>